<dbReference type="KEGG" id="tvi:Thivi_4431"/>
<dbReference type="EMBL" id="CP003154">
    <property type="protein sequence ID" value="AFL76233.1"/>
    <property type="molecule type" value="Genomic_DNA"/>
</dbReference>
<dbReference type="PROSITE" id="PS50022">
    <property type="entry name" value="FA58C_3"/>
    <property type="match status" value="1"/>
</dbReference>
<gene>
    <name evidence="2" type="ordered locus">Thivi_4431</name>
</gene>
<proteinExistence type="predicted"/>
<evidence type="ECO:0000259" key="1">
    <source>
        <dbReference type="PROSITE" id="PS50022"/>
    </source>
</evidence>
<dbReference type="HOGENOM" id="CLU_2669975_0_0_6"/>
<dbReference type="Gene3D" id="2.60.120.260">
    <property type="entry name" value="Galactose-binding domain-like"/>
    <property type="match status" value="1"/>
</dbReference>
<reference evidence="2 3" key="1">
    <citation type="submission" date="2012-06" db="EMBL/GenBank/DDBJ databases">
        <title>Complete sequence of Thiocystis violascens DSM 198.</title>
        <authorList>
            <consortium name="US DOE Joint Genome Institute"/>
            <person name="Lucas S."/>
            <person name="Han J."/>
            <person name="Lapidus A."/>
            <person name="Cheng J.-F."/>
            <person name="Goodwin L."/>
            <person name="Pitluck S."/>
            <person name="Peters L."/>
            <person name="Ovchinnikova G."/>
            <person name="Teshima H."/>
            <person name="Detter J.C."/>
            <person name="Han C."/>
            <person name="Tapia R."/>
            <person name="Land M."/>
            <person name="Hauser L."/>
            <person name="Kyrpides N."/>
            <person name="Ivanova N."/>
            <person name="Pagani I."/>
            <person name="Vogl K."/>
            <person name="Liu Z."/>
            <person name="Frigaard N.-U."/>
            <person name="Bryant D."/>
            <person name="Woyke T."/>
        </authorList>
    </citation>
    <scope>NUCLEOTIDE SEQUENCE [LARGE SCALE GENOMIC DNA]</scope>
    <source>
        <strain evidence="3">ATCC 17096 / DSM 198 / 6111</strain>
    </source>
</reference>
<dbReference type="SUPFAM" id="SSF49785">
    <property type="entry name" value="Galactose-binding domain-like"/>
    <property type="match status" value="1"/>
</dbReference>
<name>I3YGW5_THIV6</name>
<dbReference type="InterPro" id="IPR008979">
    <property type="entry name" value="Galactose-bd-like_sf"/>
</dbReference>
<dbReference type="AlphaFoldDB" id="I3YGW5"/>
<dbReference type="InterPro" id="IPR000421">
    <property type="entry name" value="FA58C"/>
</dbReference>
<organism evidence="2 3">
    <name type="scientific">Thiocystis violascens (strain ATCC 17096 / DSM 198 / 6111)</name>
    <name type="common">Chromatium violascens</name>
    <dbReference type="NCBI Taxonomy" id="765911"/>
    <lineage>
        <taxon>Bacteria</taxon>
        <taxon>Pseudomonadati</taxon>
        <taxon>Pseudomonadota</taxon>
        <taxon>Gammaproteobacteria</taxon>
        <taxon>Chromatiales</taxon>
        <taxon>Chromatiaceae</taxon>
        <taxon>Thiocystis</taxon>
    </lineage>
</organism>
<protein>
    <recommendedName>
        <fullName evidence="1">F5/8 type C domain-containing protein</fullName>
    </recommendedName>
</protein>
<evidence type="ECO:0000313" key="3">
    <source>
        <dbReference type="Proteomes" id="UP000006062"/>
    </source>
</evidence>
<dbReference type="Proteomes" id="UP000006062">
    <property type="component" value="Chromosome"/>
</dbReference>
<accession>I3YGW5</accession>
<feature type="domain" description="F5/8 type C" evidence="1">
    <location>
        <begin position="1"/>
        <end position="75"/>
    </location>
</feature>
<evidence type="ECO:0000313" key="2">
    <source>
        <dbReference type="EMBL" id="AFL76233.1"/>
    </source>
</evidence>
<dbReference type="STRING" id="765911.Thivi_4431"/>
<sequence length="75" mass="7852">MVPVTNLPVTATIDLAGSFSIERIVLIGNTSVNALRVPKAFQIESSQDGASWGLIADVANAGMTSGNGYTWELTL</sequence>
<keyword evidence="3" id="KW-1185">Reference proteome</keyword>